<dbReference type="CDD" id="cd16385">
    <property type="entry name" value="IcmL"/>
    <property type="match status" value="1"/>
</dbReference>
<dbReference type="STRING" id="930.GCA_002079865_02092"/>
<dbReference type="InterPro" id="IPR021055">
    <property type="entry name" value="T4BSS_IcmL/DotI"/>
</dbReference>
<organism evidence="3 5">
    <name type="scientific">Acidithiobacillus thiooxidans</name>
    <name type="common">Thiobacillus thiooxidans</name>
    <dbReference type="NCBI Taxonomy" id="930"/>
    <lineage>
        <taxon>Bacteria</taxon>
        <taxon>Pseudomonadati</taxon>
        <taxon>Pseudomonadota</taxon>
        <taxon>Acidithiobacillia</taxon>
        <taxon>Acidithiobacillales</taxon>
        <taxon>Acidithiobacillaceae</taxon>
        <taxon>Acidithiobacillus</taxon>
    </lineage>
</organism>
<evidence type="ECO:0000313" key="3">
    <source>
        <dbReference type="EMBL" id="OCX74173.1"/>
    </source>
</evidence>
<feature type="compositionally biased region" description="Basic and acidic residues" evidence="1">
    <location>
        <begin position="9"/>
        <end position="20"/>
    </location>
</feature>
<dbReference type="EMBL" id="LWRY01000025">
    <property type="protein sequence ID" value="OCX74957.1"/>
    <property type="molecule type" value="Genomic_DNA"/>
</dbReference>
<evidence type="ECO:0000313" key="5">
    <source>
        <dbReference type="Proteomes" id="UP000094893"/>
    </source>
</evidence>
<keyword evidence="2" id="KW-0812">Transmembrane</keyword>
<evidence type="ECO:0000256" key="2">
    <source>
        <dbReference type="SAM" id="Phobius"/>
    </source>
</evidence>
<dbReference type="AlphaFoldDB" id="A0A1C2IWC8"/>
<evidence type="ECO:0000256" key="1">
    <source>
        <dbReference type="SAM" id="MobiDB-lite"/>
    </source>
</evidence>
<dbReference type="OrthoDB" id="6367129at2"/>
<dbReference type="RefSeq" id="WP_024894944.1">
    <property type="nucleotide sequence ID" value="NZ_JAAOMO010000036.1"/>
</dbReference>
<protein>
    <recommendedName>
        <fullName evidence="7">Type IV secretion protein IcmL</fullName>
    </recommendedName>
</protein>
<sequence length="230" mass="25954">MFGKKKKAPEKNEAPTRKAVEQEMDAAQAHWESNVTLFRLYSLASRINWTLLVYSAVLTLALVWVETHPPLPTYFATSKTGRIIPLVPLDRPYVTDHTVIAWAMQKIPDALSFSALNYRRDLQRARAYFTENGYQGFLAGLKAHGELKAIRNRNLMVSTIPTGPGVVVWQGHLPNGIFAWKVQFPVKMIFRSSSEINEHAYDATVLIQRAVTLKNPAAISIQTFYLGEPQ</sequence>
<feature type="region of interest" description="Disordered" evidence="1">
    <location>
        <begin position="1"/>
        <end position="20"/>
    </location>
</feature>
<comment type="caution">
    <text evidence="3">The sequence shown here is derived from an EMBL/GenBank/DDBJ whole genome shotgun (WGS) entry which is preliminary data.</text>
</comment>
<dbReference type="EMBL" id="LWSA01000074">
    <property type="protein sequence ID" value="OCX74173.1"/>
    <property type="molecule type" value="Genomic_DNA"/>
</dbReference>
<feature type="transmembrane region" description="Helical" evidence="2">
    <location>
        <begin position="47"/>
        <end position="65"/>
    </location>
</feature>
<keyword evidence="2" id="KW-1133">Transmembrane helix</keyword>
<proteinExistence type="predicted"/>
<reference evidence="3 5" key="1">
    <citation type="journal article" date="2016" name="Int. J. Mol. Sci.">
        <title>Comparative genomics of the extreme acidophile Acidithiobacillus thiooxidans reveals intraspecific divergence and niche adaptation.</title>
        <authorList>
            <person name="Zhang X."/>
            <person name="Feng X."/>
            <person name="Tao J."/>
            <person name="Ma L."/>
            <person name="Xiao Y."/>
            <person name="Liang Y."/>
            <person name="Liu X."/>
            <person name="Yin H."/>
        </authorList>
    </citation>
    <scope>NUCLEOTIDE SEQUENCE [LARGE SCALE GENOMIC DNA]</scope>
    <source>
        <strain evidence="3 5">A02</strain>
        <strain evidence="4">DXS-W</strain>
    </source>
</reference>
<evidence type="ECO:0000313" key="4">
    <source>
        <dbReference type="EMBL" id="OCX74957.1"/>
    </source>
</evidence>
<dbReference type="Proteomes" id="UP000095008">
    <property type="component" value="Unassembled WGS sequence"/>
</dbReference>
<keyword evidence="6" id="KW-1185">Reference proteome</keyword>
<dbReference type="Pfam" id="PF11393">
    <property type="entry name" value="T4BSS_DotI_IcmL"/>
    <property type="match status" value="1"/>
</dbReference>
<name>A0A1C2IWC8_ACITH</name>
<accession>A0A1C2IWC8</accession>
<gene>
    <name evidence="4" type="ORF">A6M23_04270</name>
    <name evidence="3" type="ORF">A6P07_06170</name>
</gene>
<evidence type="ECO:0000313" key="6">
    <source>
        <dbReference type="Proteomes" id="UP000095008"/>
    </source>
</evidence>
<evidence type="ECO:0008006" key="7">
    <source>
        <dbReference type="Google" id="ProtNLM"/>
    </source>
</evidence>
<keyword evidence="2" id="KW-0472">Membrane</keyword>
<dbReference type="Proteomes" id="UP000094893">
    <property type="component" value="Unassembled WGS sequence"/>
</dbReference>